<feature type="compositionally biased region" description="Basic and acidic residues" evidence="1">
    <location>
        <begin position="293"/>
        <end position="303"/>
    </location>
</feature>
<feature type="compositionally biased region" description="Polar residues" evidence="1">
    <location>
        <begin position="163"/>
        <end position="174"/>
    </location>
</feature>
<dbReference type="PANTHER" id="PTHR47643">
    <property type="entry name" value="TPR DOMAIN PROTEIN (AFU_ORTHOLOGUE AFUA_5G12710)"/>
    <property type="match status" value="1"/>
</dbReference>
<protein>
    <recommendedName>
        <fullName evidence="2">SET domain-containing protein</fullName>
    </recommendedName>
</protein>
<dbReference type="InterPro" id="IPR001214">
    <property type="entry name" value="SET_dom"/>
</dbReference>
<evidence type="ECO:0000313" key="3">
    <source>
        <dbReference type="EMBL" id="KAF5829076.1"/>
    </source>
</evidence>
<comment type="caution">
    <text evidence="3">The sequence shown here is derived from an EMBL/GenBank/DDBJ whole genome shotgun (WGS) entry which is preliminary data.</text>
</comment>
<keyword evidence="4" id="KW-1185">Reference proteome</keyword>
<dbReference type="InterPro" id="IPR053209">
    <property type="entry name" value="Gramillin-biosynth_MTr"/>
</dbReference>
<proteinExistence type="predicted"/>
<name>A0ABQ7G390_DUNSA</name>
<dbReference type="EMBL" id="MU070206">
    <property type="protein sequence ID" value="KAF5829076.1"/>
    <property type="molecule type" value="Genomic_DNA"/>
</dbReference>
<evidence type="ECO:0000313" key="4">
    <source>
        <dbReference type="Proteomes" id="UP000815325"/>
    </source>
</evidence>
<gene>
    <name evidence="3" type="ORF">DUNSADRAFT_16609</name>
</gene>
<feature type="compositionally biased region" description="Gly residues" evidence="1">
    <location>
        <begin position="232"/>
        <end position="246"/>
    </location>
</feature>
<dbReference type="InterPro" id="IPR046341">
    <property type="entry name" value="SET_dom_sf"/>
</dbReference>
<dbReference type="CDD" id="cd20071">
    <property type="entry name" value="SET_SMYD"/>
    <property type="match status" value="1"/>
</dbReference>
<dbReference type="Pfam" id="PF00856">
    <property type="entry name" value="SET"/>
    <property type="match status" value="1"/>
</dbReference>
<dbReference type="PANTHER" id="PTHR47643:SF2">
    <property type="entry name" value="TPR DOMAIN PROTEIN (AFU_ORTHOLOGUE AFUA_5G12710)"/>
    <property type="match status" value="1"/>
</dbReference>
<dbReference type="SUPFAM" id="SSF82199">
    <property type="entry name" value="SET domain"/>
    <property type="match status" value="1"/>
</dbReference>
<feature type="domain" description="SET" evidence="2">
    <location>
        <begin position="358"/>
        <end position="447"/>
    </location>
</feature>
<sequence>MPSTAVAKGLQRRCLLQSSKSISGLHNTLDEQRLYTSQLYTPDGRIFAANVDLHLIQGKGVGMRVHQDLKSGDLICAFPPLCVLYGPQGSAPDNEALADAILEQQLTPEQLRWLQLLHAGHECQGGPEEQPRLHALRQLLFQQPHSHPTLHHSSPEGEEPSAPGQSIPSTSQGPHTEAAHAAVRASLEHTPFTAAASGQGLPIVLSPPHADPAHFPPQQAGNVGQHAEGVVGEQGSGLSGVQGSHGAGNAHGSEDGFGHGAGSGAHGAQGGGVPGPDATQDMHLHGAAASNRRQSDSLQRDANPHLPAGGQGGLDIGAEGSQDIGINGTDPGGLSMQEVIGTGEAAGSGFDVSRRREADIQQAKVATRAWVLEALACHTLGDSCEDVAVAQLRQQEPLQSYCGLWPEFALLNHSCSPNTVHLVVGGWLLLRAARPIAEGAELTTCHIGAGRFQHVASRRSRLQREFGFHCACGRCTLEHHFYPTRRYTHSSGWETQTAAEDFIVADTLRSRRSWAQVILDGLFGKGRYQTDVARDPRLLLRINQLVLNHLEPELEQAVSATTRLQEKRKSVLAQCLGLEAAVELSLQELHLDPSLAALLRASVFELYQLKVELCDLLPDLVDGPEQVAALKQAVKAADAVARGTEVHVQLSVRMTQKVRACFGGSSTEAREAELACAAAHHARYGRVNPGTLRALASVRLQQACSSSLAQRLGVLAWDDQASRTKEEEGVSVAS</sequence>
<evidence type="ECO:0000259" key="2">
    <source>
        <dbReference type="PROSITE" id="PS50280"/>
    </source>
</evidence>
<evidence type="ECO:0000256" key="1">
    <source>
        <dbReference type="SAM" id="MobiDB-lite"/>
    </source>
</evidence>
<dbReference type="Proteomes" id="UP000815325">
    <property type="component" value="Unassembled WGS sequence"/>
</dbReference>
<accession>A0ABQ7G390</accession>
<feature type="region of interest" description="Disordered" evidence="1">
    <location>
        <begin position="146"/>
        <end position="182"/>
    </location>
</feature>
<dbReference type="PROSITE" id="PS50280">
    <property type="entry name" value="SET"/>
    <property type="match status" value="1"/>
</dbReference>
<organism evidence="3 4">
    <name type="scientific">Dunaliella salina</name>
    <name type="common">Green alga</name>
    <name type="synonym">Protococcus salinus</name>
    <dbReference type="NCBI Taxonomy" id="3046"/>
    <lineage>
        <taxon>Eukaryota</taxon>
        <taxon>Viridiplantae</taxon>
        <taxon>Chlorophyta</taxon>
        <taxon>core chlorophytes</taxon>
        <taxon>Chlorophyceae</taxon>
        <taxon>CS clade</taxon>
        <taxon>Chlamydomonadales</taxon>
        <taxon>Dunaliellaceae</taxon>
        <taxon>Dunaliella</taxon>
    </lineage>
</organism>
<feature type="region of interest" description="Disordered" evidence="1">
    <location>
        <begin position="199"/>
        <end position="337"/>
    </location>
</feature>
<reference evidence="3" key="1">
    <citation type="submission" date="2017-08" db="EMBL/GenBank/DDBJ databases">
        <authorList>
            <person name="Polle J.E."/>
            <person name="Barry K."/>
            <person name="Cushman J."/>
            <person name="Schmutz J."/>
            <person name="Tran D."/>
            <person name="Hathwaick L.T."/>
            <person name="Yim W.C."/>
            <person name="Jenkins J."/>
            <person name="Mckie-Krisberg Z.M."/>
            <person name="Prochnik S."/>
            <person name="Lindquist E."/>
            <person name="Dockter R.B."/>
            <person name="Adam C."/>
            <person name="Molina H."/>
            <person name="Bunkerborg J."/>
            <person name="Jin E."/>
            <person name="Buchheim M."/>
            <person name="Magnuson J."/>
        </authorList>
    </citation>
    <scope>NUCLEOTIDE SEQUENCE</scope>
    <source>
        <strain evidence="3">CCAP 19/18</strain>
    </source>
</reference>
<feature type="compositionally biased region" description="Gly residues" evidence="1">
    <location>
        <begin position="258"/>
        <end position="274"/>
    </location>
</feature>
<dbReference type="Gene3D" id="2.170.270.10">
    <property type="entry name" value="SET domain"/>
    <property type="match status" value="1"/>
</dbReference>